<keyword evidence="6 10" id="KW-0443">Lipid metabolism</keyword>
<evidence type="ECO:0000256" key="4">
    <source>
        <dbReference type="ARBA" id="ARBA00022832"/>
    </source>
</evidence>
<dbReference type="GO" id="GO:0008897">
    <property type="term" value="F:holo-[acyl-carrier-protein] synthase activity"/>
    <property type="evidence" value="ECO:0007669"/>
    <property type="project" value="UniProtKB-UniRule"/>
</dbReference>
<keyword evidence="5 10" id="KW-0460">Magnesium</keyword>
<dbReference type="AlphaFoldDB" id="A0A1H5V8P4"/>
<dbReference type="Gene3D" id="3.90.470.20">
    <property type="entry name" value="4'-phosphopantetheinyl transferase domain"/>
    <property type="match status" value="1"/>
</dbReference>
<evidence type="ECO:0000256" key="9">
    <source>
        <dbReference type="ARBA" id="ARBA00054726"/>
    </source>
</evidence>
<comment type="similarity">
    <text evidence="10">Belongs to the P-Pant transferase superfamily. AcpS family.</text>
</comment>
<dbReference type="GO" id="GO:0006633">
    <property type="term" value="P:fatty acid biosynthetic process"/>
    <property type="evidence" value="ECO:0007669"/>
    <property type="project" value="UniProtKB-UniRule"/>
</dbReference>
<dbReference type="GO" id="GO:0005737">
    <property type="term" value="C:cytoplasm"/>
    <property type="evidence" value="ECO:0007669"/>
    <property type="project" value="UniProtKB-SubCell"/>
</dbReference>
<keyword evidence="3 10" id="KW-0479">Metal-binding</keyword>
<proteinExistence type="inferred from homology"/>
<dbReference type="GO" id="GO:0000287">
    <property type="term" value="F:magnesium ion binding"/>
    <property type="evidence" value="ECO:0007669"/>
    <property type="project" value="UniProtKB-UniRule"/>
</dbReference>
<evidence type="ECO:0000256" key="3">
    <source>
        <dbReference type="ARBA" id="ARBA00022723"/>
    </source>
</evidence>
<comment type="function">
    <text evidence="10">Transfers the 4'-phosphopantetheine moiety from coenzyme A to a Ser of acyl-carrier-protein.</text>
</comment>
<protein>
    <recommendedName>
        <fullName evidence="10">Holo-[acyl-carrier-protein] synthase</fullName>
        <shortName evidence="10">Holo-ACP synthase</shortName>
        <ecNumber evidence="10">2.7.8.7</ecNumber>
    </recommendedName>
    <alternativeName>
        <fullName evidence="10">4'-phosphopantetheinyl transferase AcpS</fullName>
    </alternativeName>
</protein>
<evidence type="ECO:0000256" key="2">
    <source>
        <dbReference type="ARBA" id="ARBA00022679"/>
    </source>
</evidence>
<dbReference type="RefSeq" id="WP_011381077.1">
    <property type="nucleotide sequence ID" value="NC_007614.1"/>
</dbReference>
<dbReference type="Proteomes" id="UP000236751">
    <property type="component" value="Unassembled WGS sequence"/>
</dbReference>
<evidence type="ECO:0000256" key="10">
    <source>
        <dbReference type="HAMAP-Rule" id="MF_00101"/>
    </source>
</evidence>
<dbReference type="EMBL" id="FNVK01000011">
    <property type="protein sequence ID" value="SEF83755.1"/>
    <property type="molecule type" value="Genomic_DNA"/>
</dbReference>
<dbReference type="KEGG" id="nmu:Nmul_A1760"/>
<keyword evidence="2 10" id="KW-0808">Transferase</keyword>
<comment type="cofactor">
    <cofactor evidence="10">
        <name>Mg(2+)</name>
        <dbReference type="ChEBI" id="CHEBI:18420"/>
    </cofactor>
</comment>
<dbReference type="SMR" id="A0A1H5V8P4"/>
<dbReference type="Pfam" id="PF01648">
    <property type="entry name" value="ACPS"/>
    <property type="match status" value="1"/>
</dbReference>
<dbReference type="InterPro" id="IPR037143">
    <property type="entry name" value="4-PPantetheinyl_Trfase_dom_sf"/>
</dbReference>
<dbReference type="NCBIfam" id="TIGR00556">
    <property type="entry name" value="pantethn_trn"/>
    <property type="match status" value="1"/>
</dbReference>
<name>A0A1H5V8P4_NITMU</name>
<evidence type="ECO:0000256" key="1">
    <source>
        <dbReference type="ARBA" id="ARBA00022516"/>
    </source>
</evidence>
<evidence type="ECO:0000256" key="6">
    <source>
        <dbReference type="ARBA" id="ARBA00023098"/>
    </source>
</evidence>
<dbReference type="InterPro" id="IPR002582">
    <property type="entry name" value="ACPS"/>
</dbReference>
<sequence>MIYGIGTDLVETSRITRLLEKYGERFARRLLTDEEWPEYAKSMQPAMFLAKRFAAKEALAKAFGTGIRHPVSLSHIGVTHDTLGKPYFKFHPELHTLVQNEGITRHHLSISDELNLACAFVILEK</sequence>
<comment type="subcellular location">
    <subcellularLocation>
        <location evidence="10">Cytoplasm</location>
    </subcellularLocation>
</comment>
<comment type="function">
    <text evidence="9">Transfers the 4'-phosphopantetheine moiety from coenzyme A to the 'Ser-36' of acyl-carrier-protein.</text>
</comment>
<evidence type="ECO:0000313" key="12">
    <source>
        <dbReference type="EMBL" id="SEF83755.1"/>
    </source>
</evidence>
<dbReference type="HAMAP" id="MF_00101">
    <property type="entry name" value="AcpS"/>
    <property type="match status" value="1"/>
</dbReference>
<organism evidence="12 13">
    <name type="scientific">Nitrosospira multiformis (strain ATCC 25196 / NCIMB 11849 / C 71)</name>
    <dbReference type="NCBI Taxonomy" id="323848"/>
    <lineage>
        <taxon>Bacteria</taxon>
        <taxon>Pseudomonadati</taxon>
        <taxon>Pseudomonadota</taxon>
        <taxon>Betaproteobacteria</taxon>
        <taxon>Nitrosomonadales</taxon>
        <taxon>Nitrosomonadaceae</taxon>
        <taxon>Nitrosospira</taxon>
    </lineage>
</organism>
<evidence type="ECO:0000313" key="13">
    <source>
        <dbReference type="Proteomes" id="UP000236751"/>
    </source>
</evidence>
<dbReference type="EC" id="2.7.8.7" evidence="10"/>
<evidence type="ECO:0000256" key="7">
    <source>
        <dbReference type="ARBA" id="ARBA00023160"/>
    </source>
</evidence>
<dbReference type="InterPro" id="IPR004568">
    <property type="entry name" value="Ppantetheine-prot_Trfase_dom"/>
</dbReference>
<keyword evidence="4 10" id="KW-0276">Fatty acid metabolism</keyword>
<feature type="domain" description="4'-phosphopantetheinyl transferase" evidence="11">
    <location>
        <begin position="4"/>
        <end position="94"/>
    </location>
</feature>
<reference evidence="12 13" key="1">
    <citation type="submission" date="2016-10" db="EMBL/GenBank/DDBJ databases">
        <authorList>
            <person name="de Groot N.N."/>
        </authorList>
    </citation>
    <scope>NUCLEOTIDE SEQUENCE [LARGE SCALE GENOMIC DNA]</scope>
    <source>
        <strain evidence="12 13">Nl13</strain>
    </source>
</reference>
<evidence type="ECO:0000256" key="8">
    <source>
        <dbReference type="ARBA" id="ARBA00050875"/>
    </source>
</evidence>
<accession>A0A1H5V8P4</accession>
<dbReference type="OrthoDB" id="517356at2"/>
<dbReference type="NCBIfam" id="TIGR00516">
    <property type="entry name" value="acpS"/>
    <property type="match status" value="1"/>
</dbReference>
<keyword evidence="1 10" id="KW-0444">Lipid biosynthesis</keyword>
<dbReference type="FunFam" id="3.90.470.20:FF:000001">
    <property type="entry name" value="Holo-[acyl-carrier-protein] synthase"/>
    <property type="match status" value="1"/>
</dbReference>
<gene>
    <name evidence="10" type="primary">acpS</name>
    <name evidence="12" type="ORF">SAMN05216403_11116</name>
</gene>
<keyword evidence="7 10" id="KW-0275">Fatty acid biosynthesis</keyword>
<feature type="binding site" evidence="10">
    <location>
        <position position="8"/>
    </location>
    <ligand>
        <name>Mg(2+)</name>
        <dbReference type="ChEBI" id="CHEBI:18420"/>
    </ligand>
</feature>
<evidence type="ECO:0000256" key="5">
    <source>
        <dbReference type="ARBA" id="ARBA00022842"/>
    </source>
</evidence>
<comment type="catalytic activity">
    <reaction evidence="8 10">
        <text>apo-[ACP] + CoA = holo-[ACP] + adenosine 3',5'-bisphosphate + H(+)</text>
        <dbReference type="Rhea" id="RHEA:12068"/>
        <dbReference type="Rhea" id="RHEA-COMP:9685"/>
        <dbReference type="Rhea" id="RHEA-COMP:9690"/>
        <dbReference type="ChEBI" id="CHEBI:15378"/>
        <dbReference type="ChEBI" id="CHEBI:29999"/>
        <dbReference type="ChEBI" id="CHEBI:57287"/>
        <dbReference type="ChEBI" id="CHEBI:58343"/>
        <dbReference type="ChEBI" id="CHEBI:64479"/>
        <dbReference type="EC" id="2.7.8.7"/>
    </reaction>
</comment>
<dbReference type="SUPFAM" id="SSF56214">
    <property type="entry name" value="4'-phosphopantetheinyl transferase"/>
    <property type="match status" value="1"/>
</dbReference>
<dbReference type="InterPro" id="IPR008278">
    <property type="entry name" value="4-PPantetheinyl_Trfase_dom"/>
</dbReference>
<evidence type="ECO:0000259" key="11">
    <source>
        <dbReference type="Pfam" id="PF01648"/>
    </source>
</evidence>
<keyword evidence="10" id="KW-0963">Cytoplasm</keyword>
<feature type="binding site" evidence="10">
    <location>
        <position position="57"/>
    </location>
    <ligand>
        <name>Mg(2+)</name>
        <dbReference type="ChEBI" id="CHEBI:18420"/>
    </ligand>
</feature>